<accession>A0A0P1B548</accession>
<evidence type="ECO:0000313" key="1">
    <source>
        <dbReference type="EMBL" id="CEG49161.1"/>
    </source>
</evidence>
<dbReference type="Proteomes" id="UP000054928">
    <property type="component" value="Unassembled WGS sequence"/>
</dbReference>
<organism evidence="1 2">
    <name type="scientific">Plasmopara halstedii</name>
    <name type="common">Downy mildew of sunflower</name>
    <dbReference type="NCBI Taxonomy" id="4781"/>
    <lineage>
        <taxon>Eukaryota</taxon>
        <taxon>Sar</taxon>
        <taxon>Stramenopiles</taxon>
        <taxon>Oomycota</taxon>
        <taxon>Peronosporomycetes</taxon>
        <taxon>Peronosporales</taxon>
        <taxon>Peronosporaceae</taxon>
        <taxon>Plasmopara</taxon>
    </lineage>
</organism>
<dbReference type="AlphaFoldDB" id="A0A0P1B548"/>
<reference evidence="2" key="1">
    <citation type="submission" date="2014-09" db="EMBL/GenBank/DDBJ databases">
        <authorList>
            <person name="Sharma Rahul"/>
            <person name="Thines Marco"/>
        </authorList>
    </citation>
    <scope>NUCLEOTIDE SEQUENCE [LARGE SCALE GENOMIC DNA]</scope>
</reference>
<proteinExistence type="predicted"/>
<protein>
    <submittedName>
        <fullName evidence="1">Uncharacterized protein</fullName>
    </submittedName>
</protein>
<name>A0A0P1B548_PLAHL</name>
<sequence length="212" mass="23834">MSAQLCDKRKLNMVEMNTGYGTVVRRPKPNRVHHCLALAHEACVVEQDHIMNIRPACIDLYCHRYHPRTIQGFLNDDKMREPAVLSSGVTFHSPTGDEEARRNPLLHAFLVTRSFGLVARAVIPGGTNQMVRVALGAIPSVRRPAEHWAIHLKLCLVGDQQHSMLVNFVYWPLRDSRCTCVSEVASHEEQSLFPSHFHATASQSEYSCGLRG</sequence>
<dbReference type="EMBL" id="CCYD01003042">
    <property type="protein sequence ID" value="CEG49161.1"/>
    <property type="molecule type" value="Genomic_DNA"/>
</dbReference>
<keyword evidence="2" id="KW-1185">Reference proteome</keyword>
<dbReference type="RefSeq" id="XP_024585530.1">
    <property type="nucleotide sequence ID" value="XM_024720319.1"/>
</dbReference>
<dbReference type="GeneID" id="36401995"/>
<evidence type="ECO:0000313" key="2">
    <source>
        <dbReference type="Proteomes" id="UP000054928"/>
    </source>
</evidence>